<feature type="compositionally biased region" description="Polar residues" evidence="1">
    <location>
        <begin position="982"/>
        <end position="1001"/>
    </location>
</feature>
<evidence type="ECO:0000313" key="3">
    <source>
        <dbReference type="EMBL" id="KAK0610549.1"/>
    </source>
</evidence>
<protein>
    <recommendedName>
        <fullName evidence="2">WSC domain-containing protein</fullName>
    </recommendedName>
</protein>
<dbReference type="PROSITE" id="PS51212">
    <property type="entry name" value="WSC"/>
    <property type="match status" value="1"/>
</dbReference>
<gene>
    <name evidence="3" type="ORF">B0T17DRAFT_117967</name>
</gene>
<name>A0AA39TKH1_9PEZI</name>
<dbReference type="EMBL" id="JAULSR010000010">
    <property type="protein sequence ID" value="KAK0610549.1"/>
    <property type="molecule type" value="Genomic_DNA"/>
</dbReference>
<feature type="domain" description="WSC" evidence="2">
    <location>
        <begin position="519"/>
        <end position="613"/>
    </location>
</feature>
<keyword evidence="4" id="KW-1185">Reference proteome</keyword>
<dbReference type="Pfam" id="PF01822">
    <property type="entry name" value="WSC"/>
    <property type="match status" value="1"/>
</dbReference>
<evidence type="ECO:0000259" key="2">
    <source>
        <dbReference type="PROSITE" id="PS51212"/>
    </source>
</evidence>
<proteinExistence type="predicted"/>
<feature type="region of interest" description="Disordered" evidence="1">
    <location>
        <begin position="896"/>
        <end position="1011"/>
    </location>
</feature>
<dbReference type="Proteomes" id="UP001174934">
    <property type="component" value="Unassembled WGS sequence"/>
</dbReference>
<organism evidence="3 4">
    <name type="scientific">Bombardia bombarda</name>
    <dbReference type="NCBI Taxonomy" id="252184"/>
    <lineage>
        <taxon>Eukaryota</taxon>
        <taxon>Fungi</taxon>
        <taxon>Dikarya</taxon>
        <taxon>Ascomycota</taxon>
        <taxon>Pezizomycotina</taxon>
        <taxon>Sordariomycetes</taxon>
        <taxon>Sordariomycetidae</taxon>
        <taxon>Sordariales</taxon>
        <taxon>Lasiosphaeriaceae</taxon>
        <taxon>Bombardia</taxon>
    </lineage>
</organism>
<feature type="compositionally biased region" description="Polar residues" evidence="1">
    <location>
        <begin position="826"/>
        <end position="844"/>
    </location>
</feature>
<accession>A0AA39TKH1</accession>
<reference evidence="3" key="1">
    <citation type="submission" date="2023-06" db="EMBL/GenBank/DDBJ databases">
        <title>Genome-scale phylogeny and comparative genomics of the fungal order Sordariales.</title>
        <authorList>
            <consortium name="Lawrence Berkeley National Laboratory"/>
            <person name="Hensen N."/>
            <person name="Bonometti L."/>
            <person name="Westerberg I."/>
            <person name="Brannstrom I.O."/>
            <person name="Guillou S."/>
            <person name="Cros-Aarteil S."/>
            <person name="Calhoun S."/>
            <person name="Haridas S."/>
            <person name="Kuo A."/>
            <person name="Mondo S."/>
            <person name="Pangilinan J."/>
            <person name="Riley R."/>
            <person name="LaButti K."/>
            <person name="Andreopoulos B."/>
            <person name="Lipzen A."/>
            <person name="Chen C."/>
            <person name="Yanf M."/>
            <person name="Daum C."/>
            <person name="Ng V."/>
            <person name="Clum A."/>
            <person name="Steindorff A."/>
            <person name="Ohm R."/>
            <person name="Martin F."/>
            <person name="Silar P."/>
            <person name="Natvig D."/>
            <person name="Lalanne C."/>
            <person name="Gautier V."/>
            <person name="Ament-velasquez S.L."/>
            <person name="Kruys A."/>
            <person name="Hutchinson M.I."/>
            <person name="Powell A.J."/>
            <person name="Barry K."/>
            <person name="Miller A.N."/>
            <person name="Grigoriev I.V."/>
            <person name="Debuchy R."/>
            <person name="Gladieux P."/>
            <person name="Thoren M.H."/>
            <person name="Johannesson H."/>
        </authorList>
    </citation>
    <scope>NUCLEOTIDE SEQUENCE</scope>
    <source>
        <strain evidence="3">SMH3391-2</strain>
    </source>
</reference>
<dbReference type="AlphaFoldDB" id="A0AA39TKH1"/>
<feature type="region of interest" description="Disordered" evidence="1">
    <location>
        <begin position="779"/>
        <end position="884"/>
    </location>
</feature>
<feature type="compositionally biased region" description="Low complexity" evidence="1">
    <location>
        <begin position="851"/>
        <end position="884"/>
    </location>
</feature>
<evidence type="ECO:0000313" key="4">
    <source>
        <dbReference type="Proteomes" id="UP001174934"/>
    </source>
</evidence>
<sequence>MPLPIVTTFVTVIDTNLPAAVPLSALLPSITVPTAVIPALASDLGPLISQLGSNLPSAMPVLMSLGSMLNSEASGAAIPEVQSLTALIASEVASLTQEVLSATVLVPTVLPVMSLELPSSTIAIPVPTSLAEQLAGLSLPTGAPLSELAATLSGIVGSDNSGLIDSIVGAIVSTLDGMVLSSQVNSLNSLIGGIPVAAGSVISAVTQEFCSQLSMVGGSMITIAVPCDSGSTATTSSGDSSAGASPVFPGAMSASVTITGPPLSELSVSVWTTMTASPSTTTAVSTTITGSPPISQTVLTTITLPPVSVTFSSSGIASSSSGPTLMTVSTTTLVVTVTNVEISTVTTCPAATSTASLTCPKLPPCPSCPITLACPSGTDIGGSNTDASSSGICSVSTDTGNGGSLVPSRTAGSNPGPCPGEGYTCDDCVDGWFCPPPHTSAQPAPCGYGWPCYHCAGGWFCVPSATLAPTTVTVCPLSVPGNPTPHTTTVAYMTLTSTAMVVIPEPPLPSETLHPALAGWKYAGCYKDDEYRALKNSSVTTAVVGGMTNEKCIVFCNNQGFGLAGTEDAYQCFCGDFLVDSWLLADSDCDSTCESDASSTCGGRWALSVWSPDGHVPMAIGPEEEFVMPTPTPGQTEMSVVTGGVRQTIIQITTPVFEFPAPETMTDMDIFPMTGSALTYATKMLSGVNQLNVDNINVEDIASTVHAIVSAAMAEAQQIAAAEVAKANSMVSGAKNIVGEGFEKMAAELNGVVAGAFPERIAWTTCSTTITSCSSTTTLSTTMTCTTSSPTTTSPSSGGSAAPVGNQPSVSSPTSSTVPGTLSTPDSTVTVSELTVTIGPSGTGSAAPVQLSTTSPSSSSLPSSPTSGIGTTPTSTPLSGAASAHPIGLSVTPFSTSAATSPGLSTPFPSLDHGSSPDNPSGTASVPTSAQTGQTPTATTLSISTPSLDHGSAPTNNPSPSLDHGNAPTESLSPSLDHGSAPTDNPSGVNSAAPVWNTNFRSAVDRSRQCS</sequence>
<feature type="compositionally biased region" description="Polar residues" evidence="1">
    <location>
        <begin position="896"/>
        <end position="908"/>
    </location>
</feature>
<comment type="caution">
    <text evidence="3">The sequence shown here is derived from an EMBL/GenBank/DDBJ whole genome shotgun (WGS) entry which is preliminary data.</text>
</comment>
<feature type="compositionally biased region" description="Low complexity" evidence="1">
    <location>
        <begin position="808"/>
        <end position="825"/>
    </location>
</feature>
<feature type="compositionally biased region" description="Low complexity" evidence="1">
    <location>
        <begin position="779"/>
        <end position="797"/>
    </location>
</feature>
<evidence type="ECO:0000256" key="1">
    <source>
        <dbReference type="SAM" id="MobiDB-lite"/>
    </source>
</evidence>
<feature type="compositionally biased region" description="Polar residues" evidence="1">
    <location>
        <begin position="916"/>
        <end position="960"/>
    </location>
</feature>
<dbReference type="SMART" id="SM00321">
    <property type="entry name" value="WSC"/>
    <property type="match status" value="1"/>
</dbReference>
<dbReference type="InterPro" id="IPR002889">
    <property type="entry name" value="WSC_carb-bd"/>
</dbReference>